<dbReference type="PANTHER" id="PTHR24559:SF444">
    <property type="entry name" value="REVERSE TRANSCRIPTASE DOMAIN-CONTAINING PROTEIN"/>
    <property type="match status" value="1"/>
</dbReference>
<reference evidence="3 4" key="1">
    <citation type="journal article" date="2022" name="Nat. Ecol. Evol.">
        <title>A masculinizing supergene underlies an exaggerated male reproductive morph in a spider.</title>
        <authorList>
            <person name="Hendrickx F."/>
            <person name="De Corte Z."/>
            <person name="Sonet G."/>
            <person name="Van Belleghem S.M."/>
            <person name="Kostlbacher S."/>
            <person name="Vangestel C."/>
        </authorList>
    </citation>
    <scope>NUCLEOTIDE SEQUENCE [LARGE SCALE GENOMIC DNA]</scope>
    <source>
        <strain evidence="3">W744_W776</strain>
    </source>
</reference>
<sequence length="348" mass="38958">MNTVDICYILVIYFVTTAAPECLKKSITKVIVNGVELDGLIDTGSSITFLNERLAEVCRVEVKPYQGKITLANSALSTDIAGCGMVSLQMQDHIYPNFQVLIMKNLCSDFLIGHDLLTSHSSLEIEFSGNRAPLKICSLTTAKVPAISLFENLTPDCKPVTTKSRRHTEADQSFIANEVNKLLDEGVIEPSKSPWRAQVFVVKGDNHKPRMVVDYSQNINKYTLLDGYPLPRIDDLINKVSQYKVLSTVDLASAYHQVPILDSDKPYTAFEAAGELYQFTRIPFGVTNGVPAFQRNIDSLIKEEHLEGTFPYLDDVTVCGTDQEKHDQNLKRFLAAAKKYNHTQYRKV</sequence>
<dbReference type="GO" id="GO:0071897">
    <property type="term" value="P:DNA biosynthetic process"/>
    <property type="evidence" value="ECO:0007669"/>
    <property type="project" value="UniProtKB-ARBA"/>
</dbReference>
<feature type="chain" id="PRO_5043372449" description="Reverse transcriptase domain-containing protein" evidence="1">
    <location>
        <begin position="19"/>
        <end position="348"/>
    </location>
</feature>
<name>A0AAV6U7A8_9ARAC</name>
<dbReference type="InterPro" id="IPR021109">
    <property type="entry name" value="Peptidase_aspartic_dom_sf"/>
</dbReference>
<dbReference type="SUPFAM" id="SSF50630">
    <property type="entry name" value="Acid proteases"/>
    <property type="match status" value="1"/>
</dbReference>
<dbReference type="Pfam" id="PF00078">
    <property type="entry name" value="RVT_1"/>
    <property type="match status" value="1"/>
</dbReference>
<evidence type="ECO:0000259" key="2">
    <source>
        <dbReference type="Pfam" id="PF00078"/>
    </source>
</evidence>
<dbReference type="EMBL" id="JAFNEN010000606">
    <property type="protein sequence ID" value="KAG8179723.1"/>
    <property type="molecule type" value="Genomic_DNA"/>
</dbReference>
<dbReference type="Gene3D" id="3.10.10.10">
    <property type="entry name" value="HIV Type 1 Reverse Transcriptase, subunit A, domain 1"/>
    <property type="match status" value="1"/>
</dbReference>
<dbReference type="SUPFAM" id="SSF56672">
    <property type="entry name" value="DNA/RNA polymerases"/>
    <property type="match status" value="1"/>
</dbReference>
<dbReference type="CDD" id="cd01647">
    <property type="entry name" value="RT_LTR"/>
    <property type="match status" value="1"/>
</dbReference>
<organism evidence="3 4">
    <name type="scientific">Oedothorax gibbosus</name>
    <dbReference type="NCBI Taxonomy" id="931172"/>
    <lineage>
        <taxon>Eukaryota</taxon>
        <taxon>Metazoa</taxon>
        <taxon>Ecdysozoa</taxon>
        <taxon>Arthropoda</taxon>
        <taxon>Chelicerata</taxon>
        <taxon>Arachnida</taxon>
        <taxon>Araneae</taxon>
        <taxon>Araneomorphae</taxon>
        <taxon>Entelegynae</taxon>
        <taxon>Araneoidea</taxon>
        <taxon>Linyphiidae</taxon>
        <taxon>Erigoninae</taxon>
        <taxon>Oedothorax</taxon>
    </lineage>
</organism>
<keyword evidence="1" id="KW-0732">Signal</keyword>
<dbReference type="Pfam" id="PF13975">
    <property type="entry name" value="gag-asp_proteas"/>
    <property type="match status" value="1"/>
</dbReference>
<dbReference type="Gene3D" id="2.40.70.10">
    <property type="entry name" value="Acid Proteases"/>
    <property type="match status" value="1"/>
</dbReference>
<dbReference type="CDD" id="cd00303">
    <property type="entry name" value="retropepsin_like"/>
    <property type="match status" value="1"/>
</dbReference>
<feature type="signal peptide" evidence="1">
    <location>
        <begin position="1"/>
        <end position="18"/>
    </location>
</feature>
<dbReference type="InterPro" id="IPR000477">
    <property type="entry name" value="RT_dom"/>
</dbReference>
<proteinExistence type="predicted"/>
<dbReference type="PANTHER" id="PTHR24559">
    <property type="entry name" value="TRANSPOSON TY3-I GAG-POL POLYPROTEIN"/>
    <property type="match status" value="1"/>
</dbReference>
<protein>
    <recommendedName>
        <fullName evidence="2">Reverse transcriptase domain-containing protein</fullName>
    </recommendedName>
</protein>
<evidence type="ECO:0000256" key="1">
    <source>
        <dbReference type="SAM" id="SignalP"/>
    </source>
</evidence>
<accession>A0AAV6U7A8</accession>
<evidence type="ECO:0000313" key="3">
    <source>
        <dbReference type="EMBL" id="KAG8179723.1"/>
    </source>
</evidence>
<dbReference type="Gene3D" id="3.30.70.270">
    <property type="match status" value="1"/>
</dbReference>
<gene>
    <name evidence="3" type="ORF">JTE90_006628</name>
</gene>
<feature type="domain" description="Reverse transcriptase" evidence="2">
    <location>
        <begin position="203"/>
        <end position="341"/>
    </location>
</feature>
<keyword evidence="4" id="KW-1185">Reference proteome</keyword>
<dbReference type="Proteomes" id="UP000827092">
    <property type="component" value="Unassembled WGS sequence"/>
</dbReference>
<comment type="caution">
    <text evidence="3">The sequence shown here is derived from an EMBL/GenBank/DDBJ whole genome shotgun (WGS) entry which is preliminary data.</text>
</comment>
<dbReference type="InterPro" id="IPR053134">
    <property type="entry name" value="RNA-dir_DNA_polymerase"/>
</dbReference>
<dbReference type="AlphaFoldDB" id="A0AAV6U7A8"/>
<dbReference type="InterPro" id="IPR043128">
    <property type="entry name" value="Rev_trsase/Diguanyl_cyclase"/>
</dbReference>
<evidence type="ECO:0000313" key="4">
    <source>
        <dbReference type="Proteomes" id="UP000827092"/>
    </source>
</evidence>
<dbReference type="InterPro" id="IPR043502">
    <property type="entry name" value="DNA/RNA_pol_sf"/>
</dbReference>